<evidence type="ECO:0000313" key="4">
    <source>
        <dbReference type="EMBL" id="MFC5660738.1"/>
    </source>
</evidence>
<feature type="domain" description="OmpR/PhoB-type" evidence="3">
    <location>
        <begin position="1"/>
        <end position="92"/>
    </location>
</feature>
<evidence type="ECO:0000256" key="2">
    <source>
        <dbReference type="PROSITE-ProRule" id="PRU01091"/>
    </source>
</evidence>
<proteinExistence type="predicted"/>
<dbReference type="InterPro" id="IPR001867">
    <property type="entry name" value="OmpR/PhoB-type_DNA-bd"/>
</dbReference>
<evidence type="ECO:0000259" key="3">
    <source>
        <dbReference type="PROSITE" id="PS51755"/>
    </source>
</evidence>
<evidence type="ECO:0000313" key="5">
    <source>
        <dbReference type="Proteomes" id="UP001596065"/>
    </source>
</evidence>
<feature type="non-terminal residue" evidence="4">
    <location>
        <position position="92"/>
    </location>
</feature>
<dbReference type="Proteomes" id="UP001596065">
    <property type="component" value="Unassembled WGS sequence"/>
</dbReference>
<keyword evidence="5" id="KW-1185">Reference proteome</keyword>
<comment type="caution">
    <text evidence="4">The sequence shown here is derived from an EMBL/GenBank/DDBJ whole genome shotgun (WGS) entry which is preliminary data.</text>
</comment>
<dbReference type="Pfam" id="PF00486">
    <property type="entry name" value="Trans_reg_C"/>
    <property type="match status" value="1"/>
</dbReference>
<protein>
    <submittedName>
        <fullName evidence="4">Winged helix-turn-helix domain-containing protein</fullName>
    </submittedName>
</protein>
<keyword evidence="1 2" id="KW-0238">DNA-binding</keyword>
<dbReference type="Gene3D" id="1.10.10.10">
    <property type="entry name" value="Winged helix-like DNA-binding domain superfamily/Winged helix DNA-binding domain"/>
    <property type="match status" value="1"/>
</dbReference>
<dbReference type="InterPro" id="IPR036388">
    <property type="entry name" value="WH-like_DNA-bd_sf"/>
</dbReference>
<dbReference type="PROSITE" id="PS51755">
    <property type="entry name" value="OMPR_PHOB"/>
    <property type="match status" value="1"/>
</dbReference>
<organism evidence="4 5">
    <name type="scientific">Streptomyces nogalater</name>
    <dbReference type="NCBI Taxonomy" id="38314"/>
    <lineage>
        <taxon>Bacteria</taxon>
        <taxon>Bacillati</taxon>
        <taxon>Actinomycetota</taxon>
        <taxon>Actinomycetes</taxon>
        <taxon>Kitasatosporales</taxon>
        <taxon>Streptomycetaceae</taxon>
        <taxon>Streptomyces</taxon>
    </lineage>
</organism>
<accession>A0ABW0WT87</accession>
<name>A0ABW0WT87_STRNO</name>
<dbReference type="RefSeq" id="WP_382467055.1">
    <property type="nucleotide sequence ID" value="NZ_JBHSOE010000113.1"/>
</dbReference>
<feature type="DNA-binding region" description="OmpR/PhoB-type" evidence="2">
    <location>
        <begin position="1"/>
        <end position="92"/>
    </location>
</feature>
<dbReference type="InterPro" id="IPR051677">
    <property type="entry name" value="AfsR-DnrI-RedD_regulator"/>
</dbReference>
<gene>
    <name evidence="4" type="ORF">ACFP3J_35440</name>
</gene>
<dbReference type="InterPro" id="IPR016032">
    <property type="entry name" value="Sig_transdc_resp-reg_C-effctor"/>
</dbReference>
<dbReference type="PANTHER" id="PTHR35807:SF1">
    <property type="entry name" value="TRANSCRIPTIONAL REGULATOR REDD"/>
    <property type="match status" value="1"/>
</dbReference>
<dbReference type="SMART" id="SM00862">
    <property type="entry name" value="Trans_reg_C"/>
    <property type="match status" value="1"/>
</dbReference>
<reference evidence="5" key="1">
    <citation type="journal article" date="2019" name="Int. J. Syst. Evol. Microbiol.">
        <title>The Global Catalogue of Microorganisms (GCM) 10K type strain sequencing project: providing services to taxonomists for standard genome sequencing and annotation.</title>
        <authorList>
            <consortium name="The Broad Institute Genomics Platform"/>
            <consortium name="The Broad Institute Genome Sequencing Center for Infectious Disease"/>
            <person name="Wu L."/>
            <person name="Ma J."/>
        </authorList>
    </citation>
    <scope>NUCLEOTIDE SEQUENCE [LARGE SCALE GENOMIC DNA]</scope>
    <source>
        <strain evidence="5">KCTC 5701</strain>
    </source>
</reference>
<evidence type="ECO:0000256" key="1">
    <source>
        <dbReference type="ARBA" id="ARBA00023125"/>
    </source>
</evidence>
<dbReference type="EMBL" id="JBHSOE010000113">
    <property type="protein sequence ID" value="MFC5660738.1"/>
    <property type="molecule type" value="Genomic_DNA"/>
</dbReference>
<dbReference type="PANTHER" id="PTHR35807">
    <property type="entry name" value="TRANSCRIPTIONAL REGULATOR REDD-RELATED"/>
    <property type="match status" value="1"/>
</dbReference>
<sequence length="92" mass="9583">MDPVYYRLLGTTQAIRPDGTAVPVGGARLRALLSVLALRAGRTVPATVLVDEVWGADPPADATGALQALVGRLRRTLGPEAVAFADGGYRRG</sequence>
<dbReference type="SUPFAM" id="SSF46894">
    <property type="entry name" value="C-terminal effector domain of the bipartite response regulators"/>
    <property type="match status" value="1"/>
</dbReference>